<dbReference type="PROSITE" id="PS50994">
    <property type="entry name" value="INTEGRASE"/>
    <property type="match status" value="1"/>
</dbReference>
<sequence>MVDFDIQTNNVCYGGNGNKNAGRQNRNRAFNAGNGNDDNNQIVQRVPQTESTLGKTNVQCYNCNEKGHYARDYQKPRVRDAKYFREQILLAMKDKAGSILKDEENDFLLDNSYEEETMEELTAAAVSEVNASSKVHEQVSHAKCKTIIQTSDDDQIDSNIIFDDSYVENIGGTSEHDSNAHDEYHEIQMLAYNVQREAENQKTADKDTIERILKEKDTIQSDFFKIENEKLIIQHETQLVKKAFKERENRYLEDIVDLEEKLTGLGYKNLERLKKAIAAQPKMYDGERLYSAKLTMYSPDSEETLEDAEESRLKMRNQMVQLNYGKLNVNTELSKPVTSHLTPKNEQSQKHNENVLERGMYRIIKTETQTPDSKTNINVCHSIRVESSNSVRRPKSKDTKSKDRVLKNNNDKRPSTHVQKMSSSVSIDSNKYETMHSNVCQSNASVLSTKTVNVVNDGSNIVCVSCGKDVFLLSHEKCVARYALSRNSSVKRALFTTPIAVKSKNLGATSVVAKSRLSIAKTPTTTNKVSSVLPLSSDSSQSRTLSNYMKNKITTSRKWQKWFETNNVLIGHPKAKLLNYSLVKQRVVIQLVIWIVDSGCSKHMTGNLQLLRNFVEKFIGTVLFRNDHFVVIIGYGDYVQGNLAICHVYYVEGLSHNLFSVRQFCDGDLEVAFRSNTCYVWNLEGDDLLTGSRDLNLYTISISEMAAPSPVCLMSRAISTKSWLWHRRLSHLNFGTINQLTSKDLVDELPKFKYNKDHLCSAREQGKSMKASLSPKLEFYAKLGIVHKTSIARTPQQNGIVEQVNRTLVKAARTMLIFSKTLEFLWAEAIATARFTHNRSIVHTRINYTNFQDSSKDSQSVPSKTDLDNLFGPLYEEYYATSLPVVSDNSAANTLDNEHTSSSPSIIVEEDEAPQIVSSSAEQVATEPNSPNKSRLVAKGYRQEEGIDFEESFAPVARFEAVRIFVAYAAYKNFPIYQMDIKTTFLNGPLKEEVFVRQPNGFVDPDFLNHVHQSPRGIFICQSQYTMDLLKKHGMEKCDTICTPMATTKLDADLQGTQVDQTKYHSMNGGLMYLTASRPDIAFATFVCARYQAHPTEKHLKEVKRIFRYLRQTINIGLWYSKDSGFELIAYSDADLAGCNDDFKSTSRGIQFLADKLVSWSSKKQDCTIMSTAKAEYVSLSACCARRECFKESIAPVTRLEAVRIFMAYAAHKNFPIYQMDVKMEFLNGLLKEEVFVRQLDGFVDPDFRIKYSSLKVCKRRFKNALEHGTPTEKTQRGQKDLLYLRQTIAGSMVLEGFGFKLTNIFRRSMQGVNDDCKKHIVEAFNFGSMSSSVGLCKKKQDCTAMSSAEAEYVSLSACCAQVIWMRTQLLDYGFWYNKIPMYYDSQSAIAISCNSVQHSRTKHINIRYHFIKEHVEKGTIELYFVGTEYQLADLFTKALPEERFKYLVHRILFYMAQQVIPDAQLVPRYHTIGRCNNYVVLQSISCSPKCEIVGKILLDHPLSYALTATTDVPVVYLQQFWRIVSKVPDTEDMIKFIDIC</sequence>
<dbReference type="Pfam" id="PF00098">
    <property type="entry name" value="zf-CCHC"/>
    <property type="match status" value="1"/>
</dbReference>
<dbReference type="InterPro" id="IPR012337">
    <property type="entry name" value="RNaseH-like_sf"/>
</dbReference>
<dbReference type="InterPro" id="IPR025724">
    <property type="entry name" value="GAG-pre-integrase_dom"/>
</dbReference>
<dbReference type="Pfam" id="PF13976">
    <property type="entry name" value="gag_pre-integrs"/>
    <property type="match status" value="1"/>
</dbReference>
<feature type="region of interest" description="Disordered" evidence="2">
    <location>
        <begin position="386"/>
        <end position="426"/>
    </location>
</feature>
<keyword evidence="1" id="KW-0862">Zinc</keyword>
<dbReference type="PANTHER" id="PTHR11439:SF483">
    <property type="entry name" value="PEPTIDE SYNTHASE GLIP-LIKE, PUTATIVE (AFU_ORTHOLOGUE AFUA_3G12920)-RELATED"/>
    <property type="match status" value="1"/>
</dbReference>
<keyword evidence="1" id="KW-0863">Zinc-finger</keyword>
<evidence type="ECO:0000259" key="3">
    <source>
        <dbReference type="PROSITE" id="PS50158"/>
    </source>
</evidence>
<dbReference type="InterPro" id="IPR013103">
    <property type="entry name" value="RVT_2"/>
</dbReference>
<organism evidence="5 6">
    <name type="scientific">Tanacetum coccineum</name>
    <dbReference type="NCBI Taxonomy" id="301880"/>
    <lineage>
        <taxon>Eukaryota</taxon>
        <taxon>Viridiplantae</taxon>
        <taxon>Streptophyta</taxon>
        <taxon>Embryophyta</taxon>
        <taxon>Tracheophyta</taxon>
        <taxon>Spermatophyta</taxon>
        <taxon>Magnoliopsida</taxon>
        <taxon>eudicotyledons</taxon>
        <taxon>Gunneridae</taxon>
        <taxon>Pentapetalae</taxon>
        <taxon>asterids</taxon>
        <taxon>campanulids</taxon>
        <taxon>Asterales</taxon>
        <taxon>Asteraceae</taxon>
        <taxon>Asteroideae</taxon>
        <taxon>Anthemideae</taxon>
        <taxon>Anthemidinae</taxon>
        <taxon>Tanacetum</taxon>
    </lineage>
</organism>
<evidence type="ECO:0000256" key="2">
    <source>
        <dbReference type="SAM" id="MobiDB-lite"/>
    </source>
</evidence>
<comment type="caution">
    <text evidence="5">The sequence shown here is derived from an EMBL/GenBank/DDBJ whole genome shotgun (WGS) entry which is preliminary data.</text>
</comment>
<dbReference type="InterPro" id="IPR001584">
    <property type="entry name" value="Integrase_cat-core"/>
</dbReference>
<dbReference type="InterPro" id="IPR001878">
    <property type="entry name" value="Znf_CCHC"/>
</dbReference>
<dbReference type="PANTHER" id="PTHR11439">
    <property type="entry name" value="GAG-POL-RELATED RETROTRANSPOSON"/>
    <property type="match status" value="1"/>
</dbReference>
<dbReference type="PROSITE" id="PS50158">
    <property type="entry name" value="ZF_CCHC"/>
    <property type="match status" value="1"/>
</dbReference>
<dbReference type="InterPro" id="IPR036875">
    <property type="entry name" value="Znf_CCHC_sf"/>
</dbReference>
<keyword evidence="1" id="KW-0479">Metal-binding</keyword>
<dbReference type="SUPFAM" id="SSF53098">
    <property type="entry name" value="Ribonuclease H-like"/>
    <property type="match status" value="1"/>
</dbReference>
<protein>
    <submittedName>
        <fullName evidence="5">Retrovirus-related pol polyprotein from transposon TNT 1-94</fullName>
    </submittedName>
</protein>
<dbReference type="Pfam" id="PF07727">
    <property type="entry name" value="RVT_2"/>
    <property type="match status" value="2"/>
</dbReference>
<dbReference type="Proteomes" id="UP001151760">
    <property type="component" value="Unassembled WGS sequence"/>
</dbReference>
<gene>
    <name evidence="5" type="ORF">Tco_1092686</name>
</gene>
<accession>A0ABQ5IAP4</accession>
<feature type="domain" description="Integrase catalytic" evidence="4">
    <location>
        <begin position="745"/>
        <end position="858"/>
    </location>
</feature>
<feature type="domain" description="CCHC-type" evidence="3">
    <location>
        <begin position="60"/>
        <end position="72"/>
    </location>
</feature>
<dbReference type="Gene3D" id="3.30.420.10">
    <property type="entry name" value="Ribonuclease H-like superfamily/Ribonuclease H"/>
    <property type="match status" value="1"/>
</dbReference>
<dbReference type="SUPFAM" id="SSF57756">
    <property type="entry name" value="Retrovirus zinc finger-like domains"/>
    <property type="match status" value="1"/>
</dbReference>
<reference evidence="5" key="1">
    <citation type="journal article" date="2022" name="Int. J. Mol. Sci.">
        <title>Draft Genome of Tanacetum Coccineum: Genomic Comparison of Closely Related Tanacetum-Family Plants.</title>
        <authorList>
            <person name="Yamashiro T."/>
            <person name="Shiraishi A."/>
            <person name="Nakayama K."/>
            <person name="Satake H."/>
        </authorList>
    </citation>
    <scope>NUCLEOTIDE SEQUENCE</scope>
</reference>
<feature type="region of interest" description="Disordered" evidence="2">
    <location>
        <begin position="15"/>
        <end position="40"/>
    </location>
</feature>
<evidence type="ECO:0000259" key="4">
    <source>
        <dbReference type="PROSITE" id="PS50994"/>
    </source>
</evidence>
<dbReference type="CDD" id="cd09272">
    <property type="entry name" value="RNase_HI_RT_Ty1"/>
    <property type="match status" value="1"/>
</dbReference>
<dbReference type="InterPro" id="IPR036397">
    <property type="entry name" value="RNaseH_sf"/>
</dbReference>
<keyword evidence="6" id="KW-1185">Reference proteome</keyword>
<proteinExistence type="predicted"/>
<evidence type="ECO:0000256" key="1">
    <source>
        <dbReference type="PROSITE-ProRule" id="PRU00047"/>
    </source>
</evidence>
<name>A0ABQ5IAP4_9ASTR</name>
<evidence type="ECO:0000313" key="5">
    <source>
        <dbReference type="EMBL" id="GJT97168.1"/>
    </source>
</evidence>
<evidence type="ECO:0000313" key="6">
    <source>
        <dbReference type="Proteomes" id="UP001151760"/>
    </source>
</evidence>
<feature type="compositionally biased region" description="Polar residues" evidence="2">
    <location>
        <begin position="416"/>
        <end position="426"/>
    </location>
</feature>
<reference evidence="5" key="2">
    <citation type="submission" date="2022-01" db="EMBL/GenBank/DDBJ databases">
        <authorList>
            <person name="Yamashiro T."/>
            <person name="Shiraishi A."/>
            <person name="Satake H."/>
            <person name="Nakayama K."/>
        </authorList>
    </citation>
    <scope>NUCLEOTIDE SEQUENCE</scope>
</reference>
<dbReference type="Gene3D" id="4.10.60.10">
    <property type="entry name" value="Zinc finger, CCHC-type"/>
    <property type="match status" value="1"/>
</dbReference>
<dbReference type="InterPro" id="IPR054722">
    <property type="entry name" value="PolX-like_BBD"/>
</dbReference>
<feature type="compositionally biased region" description="Basic and acidic residues" evidence="2">
    <location>
        <begin position="396"/>
        <end position="414"/>
    </location>
</feature>
<feature type="compositionally biased region" description="Low complexity" evidence="2">
    <location>
        <begin position="20"/>
        <end position="40"/>
    </location>
</feature>
<dbReference type="Pfam" id="PF22936">
    <property type="entry name" value="Pol_BBD"/>
    <property type="match status" value="1"/>
</dbReference>
<dbReference type="EMBL" id="BQNB010020549">
    <property type="protein sequence ID" value="GJT97168.1"/>
    <property type="molecule type" value="Genomic_DNA"/>
</dbReference>